<evidence type="ECO:0000313" key="3">
    <source>
        <dbReference type="Proteomes" id="UP001152759"/>
    </source>
</evidence>
<proteinExistence type="predicted"/>
<gene>
    <name evidence="2" type="ORF">BEMITA_LOCUS1557</name>
</gene>
<reference evidence="2" key="1">
    <citation type="submission" date="2021-12" db="EMBL/GenBank/DDBJ databases">
        <authorList>
            <person name="King R."/>
        </authorList>
    </citation>
    <scope>NUCLEOTIDE SEQUENCE</scope>
</reference>
<keyword evidence="3" id="KW-1185">Reference proteome</keyword>
<evidence type="ECO:0000256" key="1">
    <source>
        <dbReference type="SAM" id="SignalP"/>
    </source>
</evidence>
<organism evidence="2 3">
    <name type="scientific">Bemisia tabaci</name>
    <name type="common">Sweetpotato whitefly</name>
    <name type="synonym">Aleurodes tabaci</name>
    <dbReference type="NCBI Taxonomy" id="7038"/>
    <lineage>
        <taxon>Eukaryota</taxon>
        <taxon>Metazoa</taxon>
        <taxon>Ecdysozoa</taxon>
        <taxon>Arthropoda</taxon>
        <taxon>Hexapoda</taxon>
        <taxon>Insecta</taxon>
        <taxon>Pterygota</taxon>
        <taxon>Neoptera</taxon>
        <taxon>Paraneoptera</taxon>
        <taxon>Hemiptera</taxon>
        <taxon>Sternorrhyncha</taxon>
        <taxon>Aleyrodoidea</taxon>
        <taxon>Aleyrodidae</taxon>
        <taxon>Aleyrodinae</taxon>
        <taxon>Bemisia</taxon>
    </lineage>
</organism>
<feature type="chain" id="PRO_5040440041" evidence="1">
    <location>
        <begin position="20"/>
        <end position="208"/>
    </location>
</feature>
<keyword evidence="1" id="KW-0732">Signal</keyword>
<accession>A0A9P0EWM3</accession>
<dbReference type="EMBL" id="OU963862">
    <property type="protein sequence ID" value="CAH0381956.1"/>
    <property type="molecule type" value="Genomic_DNA"/>
</dbReference>
<sequence length="208" mass="22915">MKSFCVVLFTVAYFDLSTSSPFWASSKAHASCVEVDPSPCYDVPAPPPQCHAHPAPCAHNHHAHHVHPVPCAHKHRVPCSPIVTKVKAPGRIVIKEAPHVIPEYVESAPLVLKQEAAPRWVFGDTAPIRLTHSARPATIEHFETPYIIDAHQKASFINHAAHPVVIDHYETPTVVRDEGLPPLIQPCECEVDVPCKFDVPCDCDLPCH</sequence>
<feature type="signal peptide" evidence="1">
    <location>
        <begin position="1"/>
        <end position="19"/>
    </location>
</feature>
<evidence type="ECO:0000313" key="2">
    <source>
        <dbReference type="EMBL" id="CAH0381956.1"/>
    </source>
</evidence>
<protein>
    <submittedName>
        <fullName evidence="2">Uncharacterized protein</fullName>
    </submittedName>
</protein>
<name>A0A9P0EWM3_BEMTA</name>
<dbReference type="Proteomes" id="UP001152759">
    <property type="component" value="Chromosome 1"/>
</dbReference>
<dbReference type="AlphaFoldDB" id="A0A9P0EWM3"/>